<evidence type="ECO:0000256" key="2">
    <source>
        <dbReference type="SAM" id="SignalP"/>
    </source>
</evidence>
<keyword evidence="2" id="KW-0732">Signal</keyword>
<dbReference type="OrthoDB" id="5783913at2759"/>
<dbReference type="InterPro" id="IPR013783">
    <property type="entry name" value="Ig-like_fold"/>
</dbReference>
<keyword evidence="1" id="KW-1133">Transmembrane helix</keyword>
<dbReference type="EMBL" id="UZAH01025409">
    <property type="protein sequence ID" value="VDO63326.1"/>
    <property type="molecule type" value="Genomic_DNA"/>
</dbReference>
<dbReference type="WBParaSite" id="HPBE_0000507901-mRNA-1">
    <property type="protein sequence ID" value="HPBE_0000507901-mRNA-1"/>
    <property type="gene ID" value="HPBE_0000507901"/>
</dbReference>
<proteinExistence type="predicted"/>
<feature type="transmembrane region" description="Helical" evidence="1">
    <location>
        <begin position="404"/>
        <end position="423"/>
    </location>
</feature>
<accession>A0A3P7WRB8</accession>
<evidence type="ECO:0000313" key="3">
    <source>
        <dbReference type="EMBL" id="VDO63326.1"/>
    </source>
</evidence>
<evidence type="ECO:0000313" key="4">
    <source>
        <dbReference type="Proteomes" id="UP000050761"/>
    </source>
</evidence>
<name>A0A3P7WRB8_HELPZ</name>
<dbReference type="Proteomes" id="UP000050761">
    <property type="component" value="Unassembled WGS sequence"/>
</dbReference>
<protein>
    <submittedName>
        <fullName evidence="5">Fibronectin type-III domain-containing protein</fullName>
    </submittedName>
</protein>
<dbReference type="InterPro" id="IPR036116">
    <property type="entry name" value="FN3_sf"/>
</dbReference>
<keyword evidence="1" id="KW-0472">Membrane</keyword>
<feature type="signal peptide" evidence="2">
    <location>
        <begin position="1"/>
        <end position="17"/>
    </location>
</feature>
<dbReference type="SUPFAM" id="SSF49265">
    <property type="entry name" value="Fibronectin type III"/>
    <property type="match status" value="1"/>
</dbReference>
<keyword evidence="1" id="KW-0812">Transmembrane</keyword>
<organism evidence="3">
    <name type="scientific">Heligmosomoides polygyrus</name>
    <name type="common">Parasitic roundworm</name>
    <dbReference type="NCBI Taxonomy" id="6339"/>
    <lineage>
        <taxon>Eukaryota</taxon>
        <taxon>Metazoa</taxon>
        <taxon>Ecdysozoa</taxon>
        <taxon>Nematoda</taxon>
        <taxon>Chromadorea</taxon>
        <taxon>Rhabditida</taxon>
        <taxon>Rhabditina</taxon>
        <taxon>Rhabditomorpha</taxon>
        <taxon>Strongyloidea</taxon>
        <taxon>Heligmosomidae</taxon>
        <taxon>Heligmosomoides</taxon>
    </lineage>
</organism>
<evidence type="ECO:0000256" key="1">
    <source>
        <dbReference type="SAM" id="Phobius"/>
    </source>
</evidence>
<dbReference type="AlphaFoldDB" id="A0A3P7WRB8"/>
<gene>
    <name evidence="3" type="ORF">HPBE_LOCUS5080</name>
</gene>
<feature type="chain" id="PRO_5044596474" evidence="2">
    <location>
        <begin position="18"/>
        <end position="444"/>
    </location>
</feature>
<sequence length="444" mass="49391">MLRLLALATSLLPIAVAFTVLPYIQIDYAHYFHLAQCQAKCTEKYGVLKTRTLLDGSTEEFLNTHNAECEECESGCHQHRRLHGRGPRVPTSSPLHHGLRFWAESSADSAKIGSAVVSTVQFICQSPIVDDEFGETVEGFVGIALLRPSGPTRYIVQWKQRTTQYDETQWITASIEPDTFVKVQGLMPAVPLTTKNGYNSDRGVTAHVEWPRTAQDSCYYKVLLSNSSTQIARDITLDSSTSVVLPHLEFDTDYSLILAAVSADQLQSSKPVSVNFKSLPCRDVHGKGSLLCAPDPVSDLAIVVRPNGTGLISWKPSADAQNILFYQVVFYALSNEFGCQTRKETVNVRAAATQAEVNFSGRQCEYVVRLINYDLIGRDAAAEVRVLIDPSLPIRFDFALHPELVLIAACVLLLPFVCLLIRCRCRRRCPHRISEKQQKLADYV</sequence>
<reference evidence="3 4" key="1">
    <citation type="submission" date="2018-11" db="EMBL/GenBank/DDBJ databases">
        <authorList>
            <consortium name="Pathogen Informatics"/>
        </authorList>
    </citation>
    <scope>NUCLEOTIDE SEQUENCE [LARGE SCALE GENOMIC DNA]</scope>
</reference>
<evidence type="ECO:0000313" key="5">
    <source>
        <dbReference type="WBParaSite" id="HPBE_0000507901-mRNA-1"/>
    </source>
</evidence>
<keyword evidence="4" id="KW-1185">Reference proteome</keyword>
<dbReference type="Gene3D" id="2.60.40.10">
    <property type="entry name" value="Immunoglobulins"/>
    <property type="match status" value="1"/>
</dbReference>
<reference evidence="5" key="2">
    <citation type="submission" date="2019-09" db="UniProtKB">
        <authorList>
            <consortium name="WormBaseParasite"/>
        </authorList>
    </citation>
    <scope>IDENTIFICATION</scope>
</reference>